<comment type="caution">
    <text evidence="1">The sequence shown here is derived from an EMBL/GenBank/DDBJ whole genome shotgun (WGS) entry which is preliminary data.</text>
</comment>
<proteinExistence type="predicted"/>
<reference evidence="1 2" key="1">
    <citation type="submission" date="2023-07" db="EMBL/GenBank/DDBJ databases">
        <title>Genomic Encyclopedia of Type Strains, Phase IV (KMG-IV): sequencing the most valuable type-strain genomes for metagenomic binning, comparative biology and taxonomic classification.</title>
        <authorList>
            <person name="Goeker M."/>
        </authorList>
    </citation>
    <scope>NUCLEOTIDE SEQUENCE [LARGE SCALE GENOMIC DNA]</scope>
    <source>
        <strain evidence="1 2">DSM 19598</strain>
    </source>
</reference>
<dbReference type="Proteomes" id="UP001242313">
    <property type="component" value="Unassembled WGS sequence"/>
</dbReference>
<accession>A0ABU0FW94</accession>
<dbReference type="RefSeq" id="WP_307191982.1">
    <property type="nucleotide sequence ID" value="NZ_JAUSUN010000013.1"/>
</dbReference>
<evidence type="ECO:0000313" key="2">
    <source>
        <dbReference type="Proteomes" id="UP001242313"/>
    </source>
</evidence>
<evidence type="ECO:0000313" key="1">
    <source>
        <dbReference type="EMBL" id="MDQ0414196.1"/>
    </source>
</evidence>
<keyword evidence="2" id="KW-1185">Reference proteome</keyword>
<protein>
    <recommendedName>
        <fullName evidence="3">Replication protein</fullName>
    </recommendedName>
</protein>
<sequence length="296" mass="35542">MQGYVKLYRKTMDSIIWQDPYYLKLWMYCLMKASHKEHNQLVGNQNIMLKEGEFITGRSSLSDDLNKGMKPNFKQSEISWWRYLNNLEKWGMLNIKKTNKYSVVSILKWYEYQETEQQMNNKCTTDEQQLITNKNVKNVKNDKNEKNKKINSRKRVYDVDSIHYQLADRLFKKILLNNSEYKQPNLQKWADDIRLMMEIDKRNAEQITYVIDWSQTHQFWKTNILSVSKLRDKYDQLVIQIKAGKTDKPKPKKEALPVDFEKWQRAGEQKSGQHEYDDDFEVEREKLAAELAAMKR</sequence>
<organism evidence="1 2">
    <name type="scientific">Mesobacillus stamsii</name>
    <dbReference type="NCBI Taxonomy" id="225347"/>
    <lineage>
        <taxon>Bacteria</taxon>
        <taxon>Bacillati</taxon>
        <taxon>Bacillota</taxon>
        <taxon>Bacilli</taxon>
        <taxon>Bacillales</taxon>
        <taxon>Bacillaceae</taxon>
        <taxon>Mesobacillus</taxon>
    </lineage>
</organism>
<evidence type="ECO:0008006" key="3">
    <source>
        <dbReference type="Google" id="ProtNLM"/>
    </source>
</evidence>
<dbReference type="EMBL" id="JAUSUN010000013">
    <property type="protein sequence ID" value="MDQ0414196.1"/>
    <property type="molecule type" value="Genomic_DNA"/>
</dbReference>
<gene>
    <name evidence="1" type="ORF">J2S25_002403</name>
</gene>
<name>A0ABU0FW94_9BACI</name>